<dbReference type="AlphaFoldDB" id="A0A9R1BQB5"/>
<dbReference type="Gramene" id="TRITD7Av1G184610.1">
    <property type="protein sequence ID" value="TRITD7Av1G184610.1"/>
    <property type="gene ID" value="TRITD7Av1G184610"/>
</dbReference>
<dbReference type="Proteomes" id="UP000324705">
    <property type="component" value="Chromosome 7A"/>
</dbReference>
<keyword evidence="2" id="KW-1185">Reference proteome</keyword>
<proteinExistence type="predicted"/>
<sequence length="134" mass="15724">MFLYASHNQNEHIMACVPKQPPNKHRKTCQCLWVQQTRHISLDQINCRSSKPPAACRSSTTPSTYRECYLKTEHVTTWHMWLATQNLINNLKQNMWPLIIDGWWLQRTEINASYKLACGRIATNRNQTELVDIL</sequence>
<reference evidence="1 2" key="1">
    <citation type="submission" date="2017-09" db="EMBL/GenBank/DDBJ databases">
        <authorList>
            <consortium name="International Durum Wheat Genome Sequencing Consortium (IDWGSC)"/>
            <person name="Milanesi L."/>
        </authorList>
    </citation>
    <scope>NUCLEOTIDE SEQUENCE [LARGE SCALE GENOMIC DNA]</scope>
    <source>
        <strain evidence="2">cv. Svevo</strain>
    </source>
</reference>
<accession>A0A9R1BQB5</accession>
<evidence type="ECO:0000313" key="2">
    <source>
        <dbReference type="Proteomes" id="UP000324705"/>
    </source>
</evidence>
<gene>
    <name evidence="1" type="ORF">TRITD_7Av1G184610</name>
</gene>
<protein>
    <submittedName>
        <fullName evidence="1">Uncharacterized protein</fullName>
    </submittedName>
</protein>
<dbReference type="EMBL" id="LT934123">
    <property type="protein sequence ID" value="VAI77093.1"/>
    <property type="molecule type" value="Genomic_DNA"/>
</dbReference>
<name>A0A9R1BQB5_TRITD</name>
<evidence type="ECO:0000313" key="1">
    <source>
        <dbReference type="EMBL" id="VAI77093.1"/>
    </source>
</evidence>
<organism evidence="1 2">
    <name type="scientific">Triticum turgidum subsp. durum</name>
    <name type="common">Durum wheat</name>
    <name type="synonym">Triticum durum</name>
    <dbReference type="NCBI Taxonomy" id="4567"/>
    <lineage>
        <taxon>Eukaryota</taxon>
        <taxon>Viridiplantae</taxon>
        <taxon>Streptophyta</taxon>
        <taxon>Embryophyta</taxon>
        <taxon>Tracheophyta</taxon>
        <taxon>Spermatophyta</taxon>
        <taxon>Magnoliopsida</taxon>
        <taxon>Liliopsida</taxon>
        <taxon>Poales</taxon>
        <taxon>Poaceae</taxon>
        <taxon>BOP clade</taxon>
        <taxon>Pooideae</taxon>
        <taxon>Triticodae</taxon>
        <taxon>Triticeae</taxon>
        <taxon>Triticinae</taxon>
        <taxon>Triticum</taxon>
    </lineage>
</organism>